<organism evidence="1 2">
    <name type="scientific">Rhodococcus antarcticus</name>
    <dbReference type="NCBI Taxonomy" id="2987751"/>
    <lineage>
        <taxon>Bacteria</taxon>
        <taxon>Bacillati</taxon>
        <taxon>Actinomycetota</taxon>
        <taxon>Actinomycetes</taxon>
        <taxon>Mycobacteriales</taxon>
        <taxon>Nocardiaceae</taxon>
        <taxon>Rhodococcus</taxon>
    </lineage>
</organism>
<accession>A0ABY6P5G2</accession>
<evidence type="ECO:0000313" key="1">
    <source>
        <dbReference type="EMBL" id="UZJ26892.1"/>
    </source>
</evidence>
<sequence length="157" mass="16697">MSGQPSTQIISTSLALTGEQRARLDAHAAGTTEATLTVLWGSLMLTISDLHQAVHVAKAWAQAAQQAARLPLGAVPAHRHIDHRLTGTSTVVRLWGTPAVGITHQPHRVTPGRRVITEHVAISIGTITFQVHDQTAYRSALGILTRTATLAEAVFGP</sequence>
<dbReference type="Proteomes" id="UP001164965">
    <property type="component" value="Plasmid unnamed1"/>
</dbReference>
<geneLocation type="plasmid" evidence="1 2">
    <name>unnamed1</name>
</geneLocation>
<proteinExistence type="predicted"/>
<gene>
    <name evidence="1" type="ORF">RHODO2019_18030</name>
</gene>
<keyword evidence="2" id="KW-1185">Reference proteome</keyword>
<name>A0ABY6P5G2_9NOCA</name>
<dbReference type="EMBL" id="CP110616">
    <property type="protein sequence ID" value="UZJ26892.1"/>
    <property type="molecule type" value="Genomic_DNA"/>
</dbReference>
<protein>
    <submittedName>
        <fullName evidence="1">Uncharacterized protein</fullName>
    </submittedName>
</protein>
<evidence type="ECO:0000313" key="2">
    <source>
        <dbReference type="Proteomes" id="UP001164965"/>
    </source>
</evidence>
<keyword evidence="1" id="KW-0614">Plasmid</keyword>
<dbReference type="RefSeq" id="WP_265384996.1">
    <property type="nucleotide sequence ID" value="NZ_CP110616.1"/>
</dbReference>
<reference evidence="1" key="1">
    <citation type="submission" date="2022-10" db="EMBL/GenBank/DDBJ databases">
        <title>Rhodococcus sp.75.</title>
        <authorList>
            <person name="Sun M."/>
        </authorList>
    </citation>
    <scope>NUCLEOTIDE SEQUENCE</scope>
    <source>
        <strain evidence="1">75</strain>
        <plasmid evidence="1">unnamed1</plasmid>
    </source>
</reference>